<proteinExistence type="predicted"/>
<evidence type="ECO:0000313" key="2">
    <source>
        <dbReference type="Proteomes" id="UP000606580"/>
    </source>
</evidence>
<dbReference type="EMBL" id="WNEG01000064">
    <property type="protein sequence ID" value="NMG83230.1"/>
    <property type="molecule type" value="Genomic_DNA"/>
</dbReference>
<name>A0A848D8Z9_9EURY</name>
<gene>
    <name evidence="1" type="ORF">GIS02_03360</name>
</gene>
<sequence length="215" mass="24309">MKLSGLLTQESILGSPAVLSDELRLDGVSHLLEILCDAYGDLHNSGIVTSIMIESEITEEFYRCVQMVWFGRGPKTLTPHHEKSHGRGRGGKGKSPTIDLCFRDWDPNHYFGIECKILEDKKSRYDYYIDGGVCRYIRGDYGKNFPTGAMIGYILTGDSSKIINEVVNKVNKVPHYSNMNISSPVNGFTEHYESIHKRKIGVSPFNIHHLFFSFT</sequence>
<protein>
    <submittedName>
        <fullName evidence="1">Uncharacterized protein</fullName>
    </submittedName>
</protein>
<evidence type="ECO:0000313" key="1">
    <source>
        <dbReference type="EMBL" id="NMG83230.1"/>
    </source>
</evidence>
<accession>A0A848D8Z9</accession>
<comment type="caution">
    <text evidence="1">The sequence shown here is derived from an EMBL/GenBank/DDBJ whole genome shotgun (WGS) entry which is preliminary data.</text>
</comment>
<dbReference type="Proteomes" id="UP000606580">
    <property type="component" value="Unassembled WGS sequence"/>
</dbReference>
<dbReference type="AlphaFoldDB" id="A0A848D8Z9"/>
<organism evidence="1 2">
    <name type="scientific">Candidatus Ethanoperedens thermophilum</name>
    <dbReference type="NCBI Taxonomy" id="2766897"/>
    <lineage>
        <taxon>Archaea</taxon>
        <taxon>Methanobacteriati</taxon>
        <taxon>Methanobacteriota</taxon>
        <taxon>Stenosarchaea group</taxon>
        <taxon>Methanomicrobia</taxon>
        <taxon>Methanosarcinales</taxon>
        <taxon>Methanosarcinales incertae sedis</taxon>
        <taxon>GOM Arc I cluster</taxon>
        <taxon>Candidatus Ethanoperedens</taxon>
    </lineage>
</organism>
<reference evidence="1" key="1">
    <citation type="journal article" date="2020" name="MBio">
        <title>'Candidatus Ethanoperedens,' a Thermophilic Genus of Archaea Mediating the Anaerobic Oxidation of Ethane.</title>
        <authorList>
            <person name="Hahn C.J."/>
            <person name="Laso-Perez R."/>
            <person name="Vulcano F."/>
            <person name="Vaziourakis K.M."/>
            <person name="Stokke R."/>
            <person name="Steen I.H."/>
            <person name="Teske A."/>
            <person name="Boetius A."/>
            <person name="Liebeke M."/>
            <person name="Amann R."/>
            <person name="Knittel K."/>
            <person name="Wegener G."/>
        </authorList>
    </citation>
    <scope>NUCLEOTIDE SEQUENCE</scope>
    <source>
        <strain evidence="1">GoM-Arc1-LC-WB58</strain>
    </source>
</reference>